<name>A0A316UNC1_9BASI</name>
<gene>
    <name evidence="3" type="ORF">BDZ90DRAFT_191387</name>
</gene>
<dbReference type="Gene3D" id="3.60.15.10">
    <property type="entry name" value="Ribonuclease Z/Hydroxyacylglutathione hydrolase-like"/>
    <property type="match status" value="1"/>
</dbReference>
<dbReference type="GeneID" id="37025694"/>
<feature type="compositionally biased region" description="Low complexity" evidence="1">
    <location>
        <begin position="343"/>
        <end position="354"/>
    </location>
</feature>
<dbReference type="EMBL" id="KZ819670">
    <property type="protein sequence ID" value="PWN26760.1"/>
    <property type="molecule type" value="Genomic_DNA"/>
</dbReference>
<dbReference type="SUPFAM" id="SSF56281">
    <property type="entry name" value="Metallo-hydrolase/oxidoreductase"/>
    <property type="match status" value="1"/>
</dbReference>
<dbReference type="InterPro" id="IPR036866">
    <property type="entry name" value="RibonucZ/Hydroxyglut_hydro"/>
</dbReference>
<dbReference type="RefSeq" id="XP_025361372.1">
    <property type="nucleotide sequence ID" value="XM_025503871.1"/>
</dbReference>
<dbReference type="CDD" id="cd16279">
    <property type="entry name" value="metallo-hydrolase-like_MBL-fold"/>
    <property type="match status" value="1"/>
</dbReference>
<evidence type="ECO:0000256" key="1">
    <source>
        <dbReference type="SAM" id="MobiDB-lite"/>
    </source>
</evidence>
<feature type="domain" description="Metallo-beta-lactamase" evidence="2">
    <location>
        <begin position="99"/>
        <end position="282"/>
    </location>
</feature>
<feature type="region of interest" description="Disordered" evidence="1">
    <location>
        <begin position="341"/>
        <end position="382"/>
    </location>
</feature>
<dbReference type="OrthoDB" id="341300at2759"/>
<dbReference type="PANTHER" id="PTHR42663">
    <property type="entry name" value="HYDROLASE C777.06C-RELATED-RELATED"/>
    <property type="match status" value="1"/>
</dbReference>
<dbReference type="InterPro" id="IPR001279">
    <property type="entry name" value="Metallo-B-lactamas"/>
</dbReference>
<evidence type="ECO:0000259" key="2">
    <source>
        <dbReference type="Pfam" id="PF12706"/>
    </source>
</evidence>
<sequence length="453" mass="48822">MSTLSSTSTSSSSSSSSQRWLSRVLYLGTGTSAQVPAIHCLLPSPTTPRRPGPAEPEPIACAACSHAVEVPGSKNRRGCTSVALIGGGRPRADEPEELLLIDCGPTFYPSALTHFRPHSLPRRISGVLLTHGHADAVLGLDNLRAWTMGGLQSCVDVYLTKETMKVVEGAFPYLVDRSKATGGGGVGALRWKVIDGVTPFRVGGVEVTPLPVLHGFADGGSFGCLGFRVDGFSYVSDCHHVPPSTSSLISGSQTVTIDSLMPRRHPSHFSLSQALSFLLSLPRTASTSQMNGTSNGNKAGTEGQFELGILTDLTHRLEHHALQEDMDAFVEGLRGWVAKKRVQQQQKNKGQANGVAAEQSQRQVNGRSKKAKRHGEGSGPRWWAPVWDEEEAEMPGGEGRVVLKQEGRDMDEEQGDDNDSIDWETIHVPDIVVAFDGMVVDFDRKTGRPTGWR</sequence>
<proteinExistence type="predicted"/>
<dbReference type="STRING" id="1569628.A0A316UNC1"/>
<evidence type="ECO:0000313" key="3">
    <source>
        <dbReference type="EMBL" id="PWN26760.1"/>
    </source>
</evidence>
<protein>
    <recommendedName>
        <fullName evidence="2">Metallo-beta-lactamase domain-containing protein</fullName>
    </recommendedName>
</protein>
<dbReference type="Proteomes" id="UP000245884">
    <property type="component" value="Unassembled WGS sequence"/>
</dbReference>
<dbReference type="AlphaFoldDB" id="A0A316UNC1"/>
<keyword evidence="4" id="KW-1185">Reference proteome</keyword>
<evidence type="ECO:0000313" key="4">
    <source>
        <dbReference type="Proteomes" id="UP000245884"/>
    </source>
</evidence>
<organism evidence="3 4">
    <name type="scientific">Jaminaea rosea</name>
    <dbReference type="NCBI Taxonomy" id="1569628"/>
    <lineage>
        <taxon>Eukaryota</taxon>
        <taxon>Fungi</taxon>
        <taxon>Dikarya</taxon>
        <taxon>Basidiomycota</taxon>
        <taxon>Ustilaginomycotina</taxon>
        <taxon>Exobasidiomycetes</taxon>
        <taxon>Microstromatales</taxon>
        <taxon>Microstromatales incertae sedis</taxon>
        <taxon>Jaminaea</taxon>
    </lineage>
</organism>
<dbReference type="PANTHER" id="PTHR42663:SF6">
    <property type="entry name" value="HYDROLASE C777.06C-RELATED"/>
    <property type="match status" value="1"/>
</dbReference>
<dbReference type="Pfam" id="PF12706">
    <property type="entry name" value="Lactamase_B_2"/>
    <property type="match status" value="1"/>
</dbReference>
<reference evidence="3 4" key="1">
    <citation type="journal article" date="2018" name="Mol. Biol. Evol.">
        <title>Broad Genomic Sampling Reveals a Smut Pathogenic Ancestry of the Fungal Clade Ustilaginomycotina.</title>
        <authorList>
            <person name="Kijpornyongpan T."/>
            <person name="Mondo S.J."/>
            <person name="Barry K."/>
            <person name="Sandor L."/>
            <person name="Lee J."/>
            <person name="Lipzen A."/>
            <person name="Pangilinan J."/>
            <person name="LaButti K."/>
            <person name="Hainaut M."/>
            <person name="Henrissat B."/>
            <person name="Grigoriev I.V."/>
            <person name="Spatafora J.W."/>
            <person name="Aime M.C."/>
        </authorList>
    </citation>
    <scope>NUCLEOTIDE SEQUENCE [LARGE SCALE GENOMIC DNA]</scope>
    <source>
        <strain evidence="3 4">MCA 5214</strain>
    </source>
</reference>
<accession>A0A316UNC1</accession>